<evidence type="ECO:0000256" key="1">
    <source>
        <dbReference type="ARBA" id="ARBA00023157"/>
    </source>
</evidence>
<feature type="signal peptide" evidence="3">
    <location>
        <begin position="1"/>
        <end position="20"/>
    </location>
</feature>
<evidence type="ECO:0000259" key="4">
    <source>
        <dbReference type="PROSITE" id="PS01180"/>
    </source>
</evidence>
<gene>
    <name evidence="5" type="ORF">DSTB1V02_LOCUS7107</name>
</gene>
<reference evidence="5" key="1">
    <citation type="submission" date="2020-11" db="EMBL/GenBank/DDBJ databases">
        <authorList>
            <person name="Tran Van P."/>
        </authorList>
    </citation>
    <scope>NUCLEOTIDE SEQUENCE</scope>
</reference>
<feature type="chain" id="PRO_5036402539" description="CUB domain-containing protein" evidence="3">
    <location>
        <begin position="21"/>
        <end position="272"/>
    </location>
</feature>
<evidence type="ECO:0000256" key="3">
    <source>
        <dbReference type="SAM" id="SignalP"/>
    </source>
</evidence>
<dbReference type="Pfam" id="PF00431">
    <property type="entry name" value="CUB"/>
    <property type="match status" value="1"/>
</dbReference>
<dbReference type="PANTHER" id="PTHR33236">
    <property type="entry name" value="INTRAFLAGELLAR TRANSPORT PROTEIN 122 FAMILY PROTEIN-RELATED"/>
    <property type="match status" value="1"/>
</dbReference>
<dbReference type="PANTHER" id="PTHR33236:SF5">
    <property type="entry name" value="CUB DOMAIN-CONTAINING PROTEIN"/>
    <property type="match status" value="1"/>
</dbReference>
<feature type="disulfide bond" evidence="2">
    <location>
        <begin position="92"/>
        <end position="119"/>
    </location>
</feature>
<keyword evidence="1 2" id="KW-1015">Disulfide bond</keyword>
<evidence type="ECO:0000313" key="5">
    <source>
        <dbReference type="EMBL" id="CAD7247273.1"/>
    </source>
</evidence>
<proteinExistence type="predicted"/>
<evidence type="ECO:0000313" key="6">
    <source>
        <dbReference type="Proteomes" id="UP000677054"/>
    </source>
</evidence>
<sequence>MCFLREPALLLLLLVYLCDGKSVLKADDEDHRDSKFLNLFTRITFANTNCTGENGDEGTCYTAKECRLKGGTISTKPCAQGFGVCCIFFKTCQGSTSEQVAYFQNPKYPEPETARNKACMFQLTVPHKDFCQVRLDFDNFELAEPNMPDGTKSAKCRDDDSFVIEGGHEINPLNLDHVELCGNNTGQHLYVHLNTSAVPITFTLFVQADTTPYKWKIKTTMIDCTKESRLKDLLVCYSGQFILNFKSNDEDNGDGQGFQLKYIQQPTCDPSC</sequence>
<dbReference type="AlphaFoldDB" id="A0A7R8XHD6"/>
<dbReference type="SUPFAM" id="SSF49854">
    <property type="entry name" value="Spermadhesin, CUB domain"/>
    <property type="match status" value="1"/>
</dbReference>
<dbReference type="EMBL" id="CAJPEV010001400">
    <property type="protein sequence ID" value="CAG0892440.1"/>
    <property type="molecule type" value="Genomic_DNA"/>
</dbReference>
<protein>
    <recommendedName>
        <fullName evidence="4">CUB domain-containing protein</fullName>
    </recommendedName>
</protein>
<dbReference type="InterPro" id="IPR000859">
    <property type="entry name" value="CUB_dom"/>
</dbReference>
<organism evidence="5">
    <name type="scientific">Darwinula stevensoni</name>
    <dbReference type="NCBI Taxonomy" id="69355"/>
    <lineage>
        <taxon>Eukaryota</taxon>
        <taxon>Metazoa</taxon>
        <taxon>Ecdysozoa</taxon>
        <taxon>Arthropoda</taxon>
        <taxon>Crustacea</taxon>
        <taxon>Oligostraca</taxon>
        <taxon>Ostracoda</taxon>
        <taxon>Podocopa</taxon>
        <taxon>Podocopida</taxon>
        <taxon>Darwinulocopina</taxon>
        <taxon>Darwinuloidea</taxon>
        <taxon>Darwinulidae</taxon>
        <taxon>Darwinula</taxon>
    </lineage>
</organism>
<feature type="domain" description="CUB" evidence="4">
    <location>
        <begin position="92"/>
        <end position="265"/>
    </location>
</feature>
<keyword evidence="3" id="KW-0732">Signal</keyword>
<dbReference type="PROSITE" id="PS01180">
    <property type="entry name" value="CUB"/>
    <property type="match status" value="1"/>
</dbReference>
<comment type="caution">
    <text evidence="2">Lacks conserved residue(s) required for the propagation of feature annotation.</text>
</comment>
<dbReference type="EMBL" id="LR900917">
    <property type="protein sequence ID" value="CAD7247273.1"/>
    <property type="molecule type" value="Genomic_DNA"/>
</dbReference>
<keyword evidence="6" id="KW-1185">Reference proteome</keyword>
<dbReference type="Proteomes" id="UP000677054">
    <property type="component" value="Unassembled WGS sequence"/>
</dbReference>
<name>A0A7R8XHD6_9CRUS</name>
<dbReference type="Gene3D" id="2.60.120.290">
    <property type="entry name" value="Spermadhesin, CUB domain"/>
    <property type="match status" value="1"/>
</dbReference>
<evidence type="ECO:0000256" key="2">
    <source>
        <dbReference type="PROSITE-ProRule" id="PRU00059"/>
    </source>
</evidence>
<dbReference type="OrthoDB" id="2105077at2759"/>
<dbReference type="InterPro" id="IPR035914">
    <property type="entry name" value="Sperma_CUB_dom_sf"/>
</dbReference>
<accession>A0A7R8XHD6</accession>